<dbReference type="GO" id="GO:0140359">
    <property type="term" value="F:ABC-type transporter activity"/>
    <property type="evidence" value="ECO:0007669"/>
    <property type="project" value="InterPro"/>
</dbReference>
<feature type="transmembrane region" description="Helical" evidence="1">
    <location>
        <begin position="17"/>
        <end position="36"/>
    </location>
</feature>
<sequence length="261" mass="29588">MKEILFFEIKENIRSRWVFIYSGLLILVMMILSFFGDQNGIRLLVSTLNLTLIVIPLFSITFSGMSFLESMPFAEVLLSKSVSRTALFFGKYLGITISLSLGLIIGLGLPGIFLFISELKFLFLFFELLLFGIFLTCIFVAIAFLASSFIRRGEIVLTVSLLVWLYFFIFFDALVFIFSLYLGDYPIEIPSLIVILLNPIDLIRILLILQTSSSALLGFSGALLLKQLGLLGVFGITILFLSLWISIPLFISFKRFQKRNF</sequence>
<dbReference type="Proteomes" id="UP000297891">
    <property type="component" value="Unassembled WGS sequence"/>
</dbReference>
<dbReference type="OrthoDB" id="346121at2"/>
<dbReference type="AlphaFoldDB" id="A0A2M9Y463"/>
<name>A0A2M9Y463_9LEPT</name>
<proteinExistence type="predicted"/>
<feature type="transmembrane region" description="Helical" evidence="1">
    <location>
        <begin position="48"/>
        <end position="68"/>
    </location>
</feature>
<feature type="transmembrane region" description="Helical" evidence="1">
    <location>
        <begin position="128"/>
        <end position="150"/>
    </location>
</feature>
<comment type="caution">
    <text evidence="2">The sequence shown here is derived from an EMBL/GenBank/DDBJ whole genome shotgun (WGS) entry which is preliminary data.</text>
</comment>
<dbReference type="RefSeq" id="WP_100789646.1">
    <property type="nucleotide sequence ID" value="NZ_NPDQ01000002.1"/>
</dbReference>
<evidence type="ECO:0000313" key="2">
    <source>
        <dbReference type="EMBL" id="TGK96465.1"/>
    </source>
</evidence>
<dbReference type="Pfam" id="PF12679">
    <property type="entry name" value="ABC2_membrane_2"/>
    <property type="match status" value="1"/>
</dbReference>
<dbReference type="EMBL" id="RQFP01000001">
    <property type="protein sequence ID" value="TGK96465.1"/>
    <property type="molecule type" value="Genomic_DNA"/>
</dbReference>
<keyword evidence="1" id="KW-0472">Membrane</keyword>
<feature type="transmembrane region" description="Helical" evidence="1">
    <location>
        <begin position="229"/>
        <end position="251"/>
    </location>
</feature>
<accession>A0A2M9Y463</accession>
<protein>
    <submittedName>
        <fullName evidence="2">Uncharacterized protein</fullName>
    </submittedName>
</protein>
<gene>
    <name evidence="2" type="ORF">EHQ30_07635</name>
</gene>
<keyword evidence="3" id="KW-1185">Reference proteome</keyword>
<keyword evidence="1" id="KW-0812">Transmembrane</keyword>
<evidence type="ECO:0000256" key="1">
    <source>
        <dbReference type="SAM" id="Phobius"/>
    </source>
</evidence>
<feature type="transmembrane region" description="Helical" evidence="1">
    <location>
        <begin position="189"/>
        <end position="209"/>
    </location>
</feature>
<keyword evidence="1" id="KW-1133">Transmembrane helix</keyword>
<feature type="transmembrane region" description="Helical" evidence="1">
    <location>
        <begin position="88"/>
        <end position="116"/>
    </location>
</feature>
<feature type="transmembrane region" description="Helical" evidence="1">
    <location>
        <begin position="162"/>
        <end position="182"/>
    </location>
</feature>
<reference evidence="2" key="1">
    <citation type="journal article" date="2019" name="PLoS Negl. Trop. Dis.">
        <title>Revisiting the worldwide diversity of Leptospira species in the environment.</title>
        <authorList>
            <person name="Vincent A.T."/>
            <person name="Schiettekatte O."/>
            <person name="Bourhy P."/>
            <person name="Veyrier F.J."/>
            <person name="Picardeau M."/>
        </authorList>
    </citation>
    <scope>NUCLEOTIDE SEQUENCE [LARGE SCALE GENOMIC DNA]</scope>
    <source>
        <strain evidence="2">201800277</strain>
    </source>
</reference>
<evidence type="ECO:0000313" key="3">
    <source>
        <dbReference type="Proteomes" id="UP000297891"/>
    </source>
</evidence>
<organism evidence="2 3">
    <name type="scientific">Leptospira brenneri</name>
    <dbReference type="NCBI Taxonomy" id="2023182"/>
    <lineage>
        <taxon>Bacteria</taxon>
        <taxon>Pseudomonadati</taxon>
        <taxon>Spirochaetota</taxon>
        <taxon>Spirochaetia</taxon>
        <taxon>Leptospirales</taxon>
        <taxon>Leptospiraceae</taxon>
        <taxon>Leptospira</taxon>
    </lineage>
</organism>
<dbReference type="GO" id="GO:0005886">
    <property type="term" value="C:plasma membrane"/>
    <property type="evidence" value="ECO:0007669"/>
    <property type="project" value="UniProtKB-SubCell"/>
</dbReference>